<dbReference type="InterPro" id="IPR047629">
    <property type="entry name" value="IS1182_transpos"/>
</dbReference>
<protein>
    <submittedName>
        <fullName evidence="3">IS1182 family transposase ISPa76</fullName>
    </submittedName>
</protein>
<sequence>MDHIIGTDRNQLQFLSLDQMVPEDSWARVIDLFVDILPLEELGFKHARVGKEGRPAYNPSTLLKLYLYGYKHAIRSSRKLAYSCTINVELWWLLHGLRPSFRTIAYFRKENAEAFKSAFRRFVLMLKELELIEGDTVAIDSFKIFAQNNLKNNFNQKKIDRHIEYIDKKVEEYETQLNESDAEDRKELLKKKISEKLSHRKRYEQLSEKLTESGEKQISLIDPDARNLLSSKNISGVGYNIQAAADAKHKLLVHNHIGESTDKRELATAALCVQSLLGLTRFKTLSDAGYTTGDQLYLCKQAGILTYSSPMPSTSPSDNCYPLSRFIYHKEGNYYICPSGAKMTTHAGWSHRPNYRSRVYKTKDCINCALREKCTQNKIGRVIERSEYQDTIDENNNRVIQNHDYYKLRQQIIEHPFGVLKRQWGFTYTLMKGKANVLSEVNILMIVYNLRRCLSVLGMDGFKKRLKDLADSFAKISCELCLLLLMLCAFVPKKRNEKYLWEFANYYTF</sequence>
<proteinExistence type="predicted"/>
<organism evidence="3">
    <name type="scientific">bioreactor metagenome</name>
    <dbReference type="NCBI Taxonomy" id="1076179"/>
    <lineage>
        <taxon>unclassified sequences</taxon>
        <taxon>metagenomes</taxon>
        <taxon>ecological metagenomes</taxon>
    </lineage>
</organism>
<dbReference type="Pfam" id="PF05598">
    <property type="entry name" value="DUF772"/>
    <property type="match status" value="1"/>
</dbReference>
<name>A0A644YC97_9ZZZZ</name>
<accession>A0A644YC97</accession>
<reference evidence="3" key="1">
    <citation type="submission" date="2019-08" db="EMBL/GenBank/DDBJ databases">
        <authorList>
            <person name="Kucharzyk K."/>
            <person name="Murdoch R.W."/>
            <person name="Higgins S."/>
            <person name="Loffler F."/>
        </authorList>
    </citation>
    <scope>NUCLEOTIDE SEQUENCE</scope>
</reference>
<dbReference type="PANTHER" id="PTHR33408:SF4">
    <property type="entry name" value="TRANSPOSASE DDE DOMAIN-CONTAINING PROTEIN"/>
    <property type="match status" value="1"/>
</dbReference>
<dbReference type="InterPro" id="IPR025668">
    <property type="entry name" value="Tnp_DDE_dom"/>
</dbReference>
<evidence type="ECO:0000259" key="2">
    <source>
        <dbReference type="Pfam" id="PF13751"/>
    </source>
</evidence>
<feature type="domain" description="Transposase DDE" evidence="2">
    <location>
        <begin position="336"/>
        <end position="453"/>
    </location>
</feature>
<evidence type="ECO:0000313" key="3">
    <source>
        <dbReference type="EMBL" id="MPM23744.1"/>
    </source>
</evidence>
<feature type="domain" description="Transposase InsH N-terminal" evidence="1">
    <location>
        <begin position="16"/>
        <end position="109"/>
    </location>
</feature>
<evidence type="ECO:0000259" key="1">
    <source>
        <dbReference type="Pfam" id="PF05598"/>
    </source>
</evidence>
<dbReference type="Pfam" id="PF13751">
    <property type="entry name" value="DDE_Tnp_1_6"/>
    <property type="match status" value="1"/>
</dbReference>
<dbReference type="NCBIfam" id="NF033551">
    <property type="entry name" value="transpos_IS1182"/>
    <property type="match status" value="1"/>
</dbReference>
<comment type="caution">
    <text evidence="3">The sequence shown here is derived from an EMBL/GenBank/DDBJ whole genome shotgun (WGS) entry which is preliminary data.</text>
</comment>
<dbReference type="EMBL" id="VSSQ01004102">
    <property type="protein sequence ID" value="MPM23744.1"/>
    <property type="molecule type" value="Genomic_DNA"/>
</dbReference>
<dbReference type="PANTHER" id="PTHR33408">
    <property type="entry name" value="TRANSPOSASE"/>
    <property type="match status" value="1"/>
</dbReference>
<dbReference type="InterPro" id="IPR008490">
    <property type="entry name" value="Transposase_InsH_N"/>
</dbReference>
<dbReference type="AlphaFoldDB" id="A0A644YC97"/>
<gene>
    <name evidence="3" type="ORF">SDC9_70218</name>
</gene>